<dbReference type="SUPFAM" id="SSF47384">
    <property type="entry name" value="Homodimeric domain of signal transducing histidine kinase"/>
    <property type="match status" value="1"/>
</dbReference>
<evidence type="ECO:0000256" key="6">
    <source>
        <dbReference type="SAM" id="Phobius"/>
    </source>
</evidence>
<evidence type="ECO:0000256" key="2">
    <source>
        <dbReference type="ARBA" id="ARBA00012438"/>
    </source>
</evidence>
<dbReference type="PROSITE" id="PS50109">
    <property type="entry name" value="HIS_KIN"/>
    <property type="match status" value="1"/>
</dbReference>
<dbReference type="SUPFAM" id="SSF63829">
    <property type="entry name" value="Calcium-dependent phosphotriesterase"/>
    <property type="match status" value="3"/>
</dbReference>
<dbReference type="Pfam" id="PF07494">
    <property type="entry name" value="Reg_prop"/>
    <property type="match status" value="7"/>
</dbReference>
<dbReference type="SMART" id="SM00387">
    <property type="entry name" value="HATPase_c"/>
    <property type="match status" value="1"/>
</dbReference>
<keyword evidence="4 8" id="KW-0418">Kinase</keyword>
<dbReference type="InterPro" id="IPR013783">
    <property type="entry name" value="Ig-like_fold"/>
</dbReference>
<sequence length="1073" mass="123182">MKKIMKKTAILIVGIIFSINTIFITAYAKENERIVNFKRITIEDGLSQTTAQYIFQDSSGYMWIGTSDGLNRYDGYEFQVYRYKEDDKKSLSGNYISAINEDDNGNIWIGTSRGLNKMDKETKEIKSYFPGSDNCNLSDYNITEMLLDSSGEIYIATTDGLNLYDEESDNFIRVYGENDRENKLTSQFIYAIAEDKDKNLWIGTRDGLNKVDRKTNKITNYYADGLTNSITENFIYSLYVDDSNNLWIGTYSGGLNKLNINTGEMEYYLHDSKDKNSIVSNSIRDILVDSHGITWIATSEGLSRLNNNEDKFINYKSKIYDLQSIVSNNILNLYEDNSGSIWIGTYDGISIANLENAFVNYKKDPFDNNSLSDNMLAGVYKDNDGLLWVGTVYNGLNVMDREKNIITKYKATDDDNSLSDDNIRAITGIDNEIWIATENGLTKYDKKEEKFTKYFRGNDNTLVCNDIRSLFIDSDGVLWIGTVDGVYTFDRKDKVKSYKELFKENGITETMFSEVIEDKDGIIWIGSSLDGGLIKLNKETNEIKVYRNDSNDPNSISFNIVSSLAVDDNNNIWVGTQYGLNKFNRENENFTRYTEENGLSNNFIYGILVSDNDLWISTNYGISKYDVEKNKFVNYDVTDGLQGNEFNGFSYYKAKDGELFFGGINGLTAFYPEELKEKNFLPNVVIGSIYINDTKILNFDDISVDYKNNNINLKFFLPDYGNMKKIQYQYKLVGLNDNWVFSDIRNYVNYTNLDAGKYTFMVRARNSTGEWSEVTSINFTIGKKPWETPFAYMIYATIICLIIYIIWNRVKILDSLVEQRTIELNKKLKENEDLYNKLIQNEKYKNNYFINLSHELRTPLNVIISVEQLISKLNKDNKRIATEKLEYYMDTLRRNSDRLLNLINNIIDTSKIESGSYKLNIKEHDIVFLVEEIALSMKEYIESNGLELIIDPEIEEKIIECDKVEIEKCVVNLIANAVKFTESGGKIEVSIKDYNKYIRISVKDTGIGIDKKFHESIFDRFGQAYNSISEENGGSGLGLTLTKQLVTLHKGRISVESEVNKGSKFIITLPVKQ</sequence>
<accession>A0ABR8Q5B6</accession>
<feature type="transmembrane region" description="Helical" evidence="6">
    <location>
        <begin position="790"/>
        <end position="807"/>
    </location>
</feature>
<dbReference type="GO" id="GO:0016301">
    <property type="term" value="F:kinase activity"/>
    <property type="evidence" value="ECO:0007669"/>
    <property type="project" value="UniProtKB-KW"/>
</dbReference>
<dbReference type="Gene3D" id="2.130.10.10">
    <property type="entry name" value="YVTN repeat-like/Quinoprotein amine dehydrogenase"/>
    <property type="match status" value="3"/>
</dbReference>
<dbReference type="Pfam" id="PF02518">
    <property type="entry name" value="HATPase_c"/>
    <property type="match status" value="1"/>
</dbReference>
<dbReference type="Gene3D" id="1.10.287.130">
    <property type="match status" value="1"/>
</dbReference>
<evidence type="ECO:0000256" key="4">
    <source>
        <dbReference type="ARBA" id="ARBA00022777"/>
    </source>
</evidence>
<dbReference type="InterPro" id="IPR036097">
    <property type="entry name" value="HisK_dim/P_sf"/>
</dbReference>
<keyword evidence="6" id="KW-0812">Transmembrane</keyword>
<dbReference type="InterPro" id="IPR011123">
    <property type="entry name" value="Y_Y_Y"/>
</dbReference>
<dbReference type="RefSeq" id="WP_191750373.1">
    <property type="nucleotide sequence ID" value="NZ_JACSQZ010000038.1"/>
</dbReference>
<proteinExistence type="predicted"/>
<dbReference type="InterPro" id="IPR003594">
    <property type="entry name" value="HATPase_dom"/>
</dbReference>
<gene>
    <name evidence="8" type="ORF">H9660_10695</name>
</gene>
<comment type="catalytic activity">
    <reaction evidence="1">
        <text>ATP + protein L-histidine = ADP + protein N-phospho-L-histidine.</text>
        <dbReference type="EC" id="2.7.13.3"/>
    </reaction>
</comment>
<dbReference type="InterPro" id="IPR015943">
    <property type="entry name" value="WD40/YVTN_repeat-like_dom_sf"/>
</dbReference>
<evidence type="ECO:0000256" key="1">
    <source>
        <dbReference type="ARBA" id="ARBA00000085"/>
    </source>
</evidence>
<dbReference type="Proteomes" id="UP000640335">
    <property type="component" value="Unassembled WGS sequence"/>
</dbReference>
<organism evidence="8 9">
    <name type="scientific">Clostridium gallinarum</name>
    <dbReference type="NCBI Taxonomy" id="2762246"/>
    <lineage>
        <taxon>Bacteria</taxon>
        <taxon>Bacillati</taxon>
        <taxon>Bacillota</taxon>
        <taxon>Clostridia</taxon>
        <taxon>Eubacteriales</taxon>
        <taxon>Clostridiaceae</taxon>
        <taxon>Clostridium</taxon>
    </lineage>
</organism>
<keyword evidence="5" id="KW-0902">Two-component regulatory system</keyword>
<dbReference type="EC" id="2.7.13.3" evidence="2"/>
<keyword evidence="6" id="KW-0472">Membrane</keyword>
<dbReference type="EMBL" id="JACSQZ010000038">
    <property type="protein sequence ID" value="MBD7915613.1"/>
    <property type="molecule type" value="Genomic_DNA"/>
</dbReference>
<dbReference type="PANTHER" id="PTHR43547">
    <property type="entry name" value="TWO-COMPONENT HISTIDINE KINASE"/>
    <property type="match status" value="1"/>
</dbReference>
<keyword evidence="3" id="KW-0597">Phosphoprotein</keyword>
<name>A0ABR8Q5B6_9CLOT</name>
<keyword evidence="4 8" id="KW-0808">Transferase</keyword>
<protein>
    <recommendedName>
        <fullName evidence="2">histidine kinase</fullName>
        <ecNumber evidence="2">2.7.13.3</ecNumber>
    </recommendedName>
</protein>
<dbReference type="InterPro" id="IPR005467">
    <property type="entry name" value="His_kinase_dom"/>
</dbReference>
<evidence type="ECO:0000256" key="3">
    <source>
        <dbReference type="ARBA" id="ARBA00022553"/>
    </source>
</evidence>
<feature type="domain" description="Histidine kinase" evidence="7">
    <location>
        <begin position="851"/>
        <end position="1073"/>
    </location>
</feature>
<evidence type="ECO:0000313" key="8">
    <source>
        <dbReference type="EMBL" id="MBD7915613.1"/>
    </source>
</evidence>
<dbReference type="Pfam" id="PF00512">
    <property type="entry name" value="HisKA"/>
    <property type="match status" value="1"/>
</dbReference>
<keyword evidence="9" id="KW-1185">Reference proteome</keyword>
<reference evidence="8 9" key="1">
    <citation type="submission" date="2020-08" db="EMBL/GenBank/DDBJ databases">
        <title>A Genomic Blueprint of the Chicken Gut Microbiome.</title>
        <authorList>
            <person name="Gilroy R."/>
            <person name="Ravi A."/>
            <person name="Getino M."/>
            <person name="Pursley I."/>
            <person name="Horton D.L."/>
            <person name="Alikhan N.-F."/>
            <person name="Baker D."/>
            <person name="Gharbi K."/>
            <person name="Hall N."/>
            <person name="Watson M."/>
            <person name="Adriaenssens E.M."/>
            <person name="Foster-Nyarko E."/>
            <person name="Jarju S."/>
            <person name="Secka A."/>
            <person name="Antonio M."/>
            <person name="Oren A."/>
            <person name="Chaudhuri R."/>
            <person name="La Ragione R.M."/>
            <person name="Hildebrand F."/>
            <person name="Pallen M.J."/>
        </authorList>
    </citation>
    <scope>NUCLEOTIDE SEQUENCE [LARGE SCALE GENOMIC DNA]</scope>
    <source>
        <strain evidence="8 9">Sa3CUN1</strain>
    </source>
</reference>
<evidence type="ECO:0000259" key="7">
    <source>
        <dbReference type="PROSITE" id="PS50109"/>
    </source>
</evidence>
<dbReference type="Gene3D" id="2.60.40.10">
    <property type="entry name" value="Immunoglobulins"/>
    <property type="match status" value="1"/>
</dbReference>
<dbReference type="SMART" id="SM00388">
    <property type="entry name" value="HisKA"/>
    <property type="match status" value="1"/>
</dbReference>
<dbReference type="InterPro" id="IPR036890">
    <property type="entry name" value="HATPase_C_sf"/>
</dbReference>
<dbReference type="InterPro" id="IPR011110">
    <property type="entry name" value="Reg_prop"/>
</dbReference>
<keyword evidence="6" id="KW-1133">Transmembrane helix</keyword>
<evidence type="ECO:0000256" key="5">
    <source>
        <dbReference type="ARBA" id="ARBA00023012"/>
    </source>
</evidence>
<dbReference type="Pfam" id="PF07495">
    <property type="entry name" value="Y_Y_Y"/>
    <property type="match status" value="1"/>
</dbReference>
<dbReference type="InterPro" id="IPR004358">
    <property type="entry name" value="Sig_transdc_His_kin-like_C"/>
</dbReference>
<dbReference type="InterPro" id="IPR003661">
    <property type="entry name" value="HisK_dim/P_dom"/>
</dbReference>
<dbReference type="PRINTS" id="PR00344">
    <property type="entry name" value="BCTRLSENSOR"/>
</dbReference>
<dbReference type="SUPFAM" id="SSF55874">
    <property type="entry name" value="ATPase domain of HSP90 chaperone/DNA topoisomerase II/histidine kinase"/>
    <property type="match status" value="1"/>
</dbReference>
<evidence type="ECO:0000313" key="9">
    <source>
        <dbReference type="Proteomes" id="UP000640335"/>
    </source>
</evidence>
<dbReference type="Gene3D" id="3.30.565.10">
    <property type="entry name" value="Histidine kinase-like ATPase, C-terminal domain"/>
    <property type="match status" value="1"/>
</dbReference>
<comment type="caution">
    <text evidence="8">The sequence shown here is derived from an EMBL/GenBank/DDBJ whole genome shotgun (WGS) entry which is preliminary data.</text>
</comment>
<dbReference type="PANTHER" id="PTHR43547:SF2">
    <property type="entry name" value="HYBRID SIGNAL TRANSDUCTION HISTIDINE KINASE C"/>
    <property type="match status" value="1"/>
</dbReference>
<dbReference type="CDD" id="cd00082">
    <property type="entry name" value="HisKA"/>
    <property type="match status" value="1"/>
</dbReference>